<evidence type="ECO:0000313" key="1">
    <source>
        <dbReference type="EMBL" id="AZE51256.1"/>
    </source>
</evidence>
<dbReference type="AlphaFoldDB" id="A0A3G7TYG1"/>
<sequence>MGFNENNSYSANSKYLLAVSAFFCVEIVVGQKGWPFDI</sequence>
<evidence type="ECO:0000313" key="2">
    <source>
        <dbReference type="Proteomes" id="UP000268048"/>
    </source>
</evidence>
<protein>
    <submittedName>
        <fullName evidence="1">Uncharacterized protein</fullName>
    </submittedName>
</protein>
<reference evidence="1 2" key="1">
    <citation type="submission" date="2018-03" db="EMBL/GenBank/DDBJ databases">
        <title>Diversity of phytobeneficial traits revealed by whole-genome analysis of worldwide-isolated phenazine-producing Pseudomonas spp.</title>
        <authorList>
            <person name="Biessy A."/>
            <person name="Novinscak A."/>
            <person name="Blom J."/>
            <person name="Leger G."/>
            <person name="Thomashow L.S."/>
            <person name="Cazorla F.M."/>
            <person name="Josic D."/>
            <person name="Filion M."/>
        </authorList>
    </citation>
    <scope>NUCLEOTIDE SEQUENCE [LARGE SCALE GENOMIC DNA]</scope>
    <source>
        <strain evidence="1 2">B25</strain>
    </source>
</reference>
<organism evidence="1 2">
    <name type="scientific">Pseudomonas chlororaphis</name>
    <dbReference type="NCBI Taxonomy" id="587753"/>
    <lineage>
        <taxon>Bacteria</taxon>
        <taxon>Pseudomonadati</taxon>
        <taxon>Pseudomonadota</taxon>
        <taxon>Gammaproteobacteria</taxon>
        <taxon>Pseudomonadales</taxon>
        <taxon>Pseudomonadaceae</taxon>
        <taxon>Pseudomonas</taxon>
    </lineage>
</organism>
<accession>A0A3G7TYG1</accession>
<proteinExistence type="predicted"/>
<gene>
    <name evidence="1" type="ORF">C4K04_5618</name>
</gene>
<name>A0A3G7TYG1_9PSED</name>
<dbReference type="Proteomes" id="UP000268048">
    <property type="component" value="Chromosome"/>
</dbReference>
<dbReference type="EMBL" id="CP027753">
    <property type="protein sequence ID" value="AZE51256.1"/>
    <property type="molecule type" value="Genomic_DNA"/>
</dbReference>